<organism evidence="2 3">
    <name type="scientific">Emiliania huxleyi (strain CCMP1516)</name>
    <dbReference type="NCBI Taxonomy" id="280463"/>
    <lineage>
        <taxon>Eukaryota</taxon>
        <taxon>Haptista</taxon>
        <taxon>Haptophyta</taxon>
        <taxon>Prymnesiophyceae</taxon>
        <taxon>Isochrysidales</taxon>
        <taxon>Noelaerhabdaceae</taxon>
        <taxon>Emiliania</taxon>
    </lineage>
</organism>
<evidence type="ECO:0000256" key="1">
    <source>
        <dbReference type="SAM" id="MobiDB-lite"/>
    </source>
</evidence>
<protein>
    <submittedName>
        <fullName evidence="2">Uncharacterized protein</fullName>
    </submittedName>
</protein>
<accession>A0A0D3JM79</accession>
<name>A0A0D3JM79_EMIH1</name>
<reference evidence="3" key="1">
    <citation type="journal article" date="2013" name="Nature">
        <title>Pan genome of the phytoplankton Emiliania underpins its global distribution.</title>
        <authorList>
            <person name="Read B.A."/>
            <person name="Kegel J."/>
            <person name="Klute M.J."/>
            <person name="Kuo A."/>
            <person name="Lefebvre S.C."/>
            <person name="Maumus F."/>
            <person name="Mayer C."/>
            <person name="Miller J."/>
            <person name="Monier A."/>
            <person name="Salamov A."/>
            <person name="Young J."/>
            <person name="Aguilar M."/>
            <person name="Claverie J.M."/>
            <person name="Frickenhaus S."/>
            <person name="Gonzalez K."/>
            <person name="Herman E.K."/>
            <person name="Lin Y.C."/>
            <person name="Napier J."/>
            <person name="Ogata H."/>
            <person name="Sarno A.F."/>
            <person name="Shmutz J."/>
            <person name="Schroeder D."/>
            <person name="de Vargas C."/>
            <person name="Verret F."/>
            <person name="von Dassow P."/>
            <person name="Valentin K."/>
            <person name="Van de Peer Y."/>
            <person name="Wheeler G."/>
            <person name="Dacks J.B."/>
            <person name="Delwiche C.F."/>
            <person name="Dyhrman S.T."/>
            <person name="Glockner G."/>
            <person name="John U."/>
            <person name="Richards T."/>
            <person name="Worden A.Z."/>
            <person name="Zhang X."/>
            <person name="Grigoriev I.V."/>
            <person name="Allen A.E."/>
            <person name="Bidle K."/>
            <person name="Borodovsky M."/>
            <person name="Bowler C."/>
            <person name="Brownlee C."/>
            <person name="Cock J.M."/>
            <person name="Elias M."/>
            <person name="Gladyshev V.N."/>
            <person name="Groth M."/>
            <person name="Guda C."/>
            <person name="Hadaegh A."/>
            <person name="Iglesias-Rodriguez M.D."/>
            <person name="Jenkins J."/>
            <person name="Jones B.M."/>
            <person name="Lawson T."/>
            <person name="Leese F."/>
            <person name="Lindquist E."/>
            <person name="Lobanov A."/>
            <person name="Lomsadze A."/>
            <person name="Malik S.B."/>
            <person name="Marsh M.E."/>
            <person name="Mackinder L."/>
            <person name="Mock T."/>
            <person name="Mueller-Roeber B."/>
            <person name="Pagarete A."/>
            <person name="Parker M."/>
            <person name="Probert I."/>
            <person name="Quesneville H."/>
            <person name="Raines C."/>
            <person name="Rensing S.A."/>
            <person name="Riano-Pachon D.M."/>
            <person name="Richier S."/>
            <person name="Rokitta S."/>
            <person name="Shiraiwa Y."/>
            <person name="Soanes D.M."/>
            <person name="van der Giezen M."/>
            <person name="Wahlund T.M."/>
            <person name="Williams B."/>
            <person name="Wilson W."/>
            <person name="Wolfe G."/>
            <person name="Wurch L.L."/>
        </authorList>
    </citation>
    <scope>NUCLEOTIDE SEQUENCE</scope>
</reference>
<reference evidence="2" key="2">
    <citation type="submission" date="2024-10" db="UniProtKB">
        <authorList>
            <consortium name="EnsemblProtists"/>
        </authorList>
    </citation>
    <scope>IDENTIFICATION</scope>
</reference>
<dbReference type="RefSeq" id="XP_005777043.1">
    <property type="nucleotide sequence ID" value="XM_005776986.1"/>
</dbReference>
<feature type="region of interest" description="Disordered" evidence="1">
    <location>
        <begin position="55"/>
        <end position="90"/>
    </location>
</feature>
<dbReference type="AlphaFoldDB" id="A0A0D3JM79"/>
<keyword evidence="3" id="KW-1185">Reference proteome</keyword>
<dbReference type="PaxDb" id="2903-EOD24614"/>
<feature type="compositionally biased region" description="Basic and acidic residues" evidence="1">
    <location>
        <begin position="70"/>
        <end position="90"/>
    </location>
</feature>
<dbReference type="HOGENOM" id="CLU_1780923_0_0_1"/>
<sequence>MAERAESIAQGYARRLRALEAERAAEKIDSEAQFHKLERSYTSLRTERDELAATNAALARQQAGAGAASDELRASVDSLRRERRSQDEEIKKLRDAEKALEEDRARLNALAASNSEHAAALASELEAERGRLAEERTAGGVGSAPL</sequence>
<dbReference type="EnsemblProtists" id="EOD24614">
    <property type="protein sequence ID" value="EOD24614"/>
    <property type="gene ID" value="EMIHUDRAFT_206645"/>
</dbReference>
<dbReference type="GeneID" id="17270161"/>
<evidence type="ECO:0000313" key="2">
    <source>
        <dbReference type="EnsemblProtists" id="EOD24614"/>
    </source>
</evidence>
<dbReference type="Proteomes" id="UP000013827">
    <property type="component" value="Unassembled WGS sequence"/>
</dbReference>
<feature type="compositionally biased region" description="Low complexity" evidence="1">
    <location>
        <begin position="55"/>
        <end position="68"/>
    </location>
</feature>
<evidence type="ECO:0000313" key="3">
    <source>
        <dbReference type="Proteomes" id="UP000013827"/>
    </source>
</evidence>
<dbReference type="KEGG" id="ehx:EMIHUDRAFT_206645"/>
<proteinExistence type="predicted"/>